<feature type="domain" description="Formyl transferase C-terminal" evidence="7">
    <location>
        <begin position="207"/>
        <end position="306"/>
    </location>
</feature>
<comment type="caution">
    <text evidence="8">The sequence shown here is derived from an EMBL/GenBank/DDBJ whole genome shotgun (WGS) entry which is preliminary data.</text>
</comment>
<evidence type="ECO:0000313" key="8">
    <source>
        <dbReference type="EMBL" id="RPF57819.1"/>
    </source>
</evidence>
<dbReference type="SUPFAM" id="SSF50486">
    <property type="entry name" value="FMT C-terminal domain-like"/>
    <property type="match status" value="1"/>
</dbReference>
<dbReference type="RefSeq" id="WP_077140427.1">
    <property type="nucleotide sequence ID" value="NZ_CBCSGK010000001.1"/>
</dbReference>
<comment type="function">
    <text evidence="5">Attaches a formyl group to the free amino group of methionyl-tRNA(fMet). The formyl group appears to play a dual role in the initiator identity of N-formylmethionyl-tRNA by promoting its recognition by IF2 and preventing the misappropriation of this tRNA by the elongation apparatus.</text>
</comment>
<dbReference type="GO" id="GO:0004479">
    <property type="term" value="F:methionyl-tRNA formyltransferase activity"/>
    <property type="evidence" value="ECO:0007669"/>
    <property type="project" value="UniProtKB-UniRule"/>
</dbReference>
<sequence length="322" mass="36085">MSKYNVIFMGTPDFSEHILEQLINVVDLNILGVVTQPDRPVGRKRELKPTPVKVIAAEHGIDVYQPEKLTGSETEEWIISNDVDLIITAAYGQLVPESILNHPKFGCVNVHASLLPKYRGGAPIHHAIMNGEPKTGITLMYMDKALDSGDIIRKEEVLISDDTTVAEMFDTLKVVGANLLVDTLPLIFNEMNERVAQNHKQATYAPNITKDDERINFEMTAREVHNHIRGMNSWPVAHTLIDGTRLKIYRSKVSEQTIEFSQQNVPGMVEIKDDQFFVQCGQSTVIELIEVQLAGKKRMSIKQFLQLKVAKDLSGKVLGESL</sequence>
<evidence type="ECO:0000256" key="2">
    <source>
        <dbReference type="ARBA" id="ARBA00012261"/>
    </source>
</evidence>
<dbReference type="InterPro" id="IPR036477">
    <property type="entry name" value="Formyl_transf_N_sf"/>
</dbReference>
<dbReference type="EMBL" id="RKRK01000002">
    <property type="protein sequence ID" value="RPF57819.1"/>
    <property type="molecule type" value="Genomic_DNA"/>
</dbReference>
<evidence type="ECO:0000256" key="3">
    <source>
        <dbReference type="ARBA" id="ARBA00022679"/>
    </source>
</evidence>
<evidence type="ECO:0000256" key="1">
    <source>
        <dbReference type="ARBA" id="ARBA00010699"/>
    </source>
</evidence>
<accession>A0A3N5BMN6</accession>
<dbReference type="HAMAP" id="MF_00182">
    <property type="entry name" value="Formyl_trans"/>
    <property type="match status" value="1"/>
</dbReference>
<dbReference type="Proteomes" id="UP000277108">
    <property type="component" value="Unassembled WGS sequence"/>
</dbReference>
<dbReference type="PANTHER" id="PTHR11138:SF5">
    <property type="entry name" value="METHIONYL-TRNA FORMYLTRANSFERASE, MITOCHONDRIAL"/>
    <property type="match status" value="1"/>
</dbReference>
<dbReference type="InterPro" id="IPR005794">
    <property type="entry name" value="Fmt"/>
</dbReference>
<dbReference type="STRING" id="1849491.BVH56_05175"/>
<dbReference type="AlphaFoldDB" id="A0A1Q1G265"/>
<dbReference type="InterPro" id="IPR041711">
    <property type="entry name" value="Met-tRNA-FMT_N"/>
</dbReference>
<dbReference type="SUPFAM" id="SSF53328">
    <property type="entry name" value="Formyltransferase"/>
    <property type="match status" value="1"/>
</dbReference>
<comment type="catalytic activity">
    <reaction evidence="5">
        <text>L-methionyl-tRNA(fMet) + (6R)-10-formyltetrahydrofolate = N-formyl-L-methionyl-tRNA(fMet) + (6S)-5,6,7,8-tetrahydrofolate + H(+)</text>
        <dbReference type="Rhea" id="RHEA:24380"/>
        <dbReference type="Rhea" id="RHEA-COMP:9952"/>
        <dbReference type="Rhea" id="RHEA-COMP:9953"/>
        <dbReference type="ChEBI" id="CHEBI:15378"/>
        <dbReference type="ChEBI" id="CHEBI:57453"/>
        <dbReference type="ChEBI" id="CHEBI:78530"/>
        <dbReference type="ChEBI" id="CHEBI:78844"/>
        <dbReference type="ChEBI" id="CHEBI:195366"/>
        <dbReference type="EC" id="2.1.2.9"/>
    </reaction>
</comment>
<dbReference type="CDD" id="cd08646">
    <property type="entry name" value="FMT_core_Met-tRNA-FMT_N"/>
    <property type="match status" value="1"/>
</dbReference>
<evidence type="ECO:0000256" key="5">
    <source>
        <dbReference type="HAMAP-Rule" id="MF_00182"/>
    </source>
</evidence>
<dbReference type="NCBIfam" id="TIGR00460">
    <property type="entry name" value="fmt"/>
    <property type="match status" value="1"/>
</dbReference>
<dbReference type="Pfam" id="PF02911">
    <property type="entry name" value="Formyl_trans_C"/>
    <property type="match status" value="1"/>
</dbReference>
<feature type="binding site" evidence="5">
    <location>
        <begin position="113"/>
        <end position="116"/>
    </location>
    <ligand>
        <name>(6S)-5,6,7,8-tetrahydrofolate</name>
        <dbReference type="ChEBI" id="CHEBI:57453"/>
    </ligand>
</feature>
<evidence type="ECO:0000259" key="7">
    <source>
        <dbReference type="Pfam" id="PF02911"/>
    </source>
</evidence>
<dbReference type="Gene3D" id="3.40.50.12230">
    <property type="match status" value="1"/>
</dbReference>
<comment type="similarity">
    <text evidence="1 5">Belongs to the Fmt family.</text>
</comment>
<proteinExistence type="inferred from homology"/>
<dbReference type="PROSITE" id="PS00373">
    <property type="entry name" value="GART"/>
    <property type="match status" value="1"/>
</dbReference>
<dbReference type="InterPro" id="IPR002376">
    <property type="entry name" value="Formyl_transf_N"/>
</dbReference>
<keyword evidence="9" id="KW-1185">Reference proteome</keyword>
<dbReference type="GO" id="GO:0005829">
    <property type="term" value="C:cytosol"/>
    <property type="evidence" value="ECO:0007669"/>
    <property type="project" value="TreeGrafter"/>
</dbReference>
<keyword evidence="4 5" id="KW-0648">Protein biosynthesis</keyword>
<dbReference type="OrthoDB" id="9802815at2"/>
<feature type="domain" description="Formyl transferase N-terminal" evidence="6">
    <location>
        <begin position="6"/>
        <end position="183"/>
    </location>
</feature>
<organism evidence="8 9">
    <name type="scientific">Abyssicoccus albus</name>
    <dbReference type="NCBI Taxonomy" id="1817405"/>
    <lineage>
        <taxon>Bacteria</taxon>
        <taxon>Bacillati</taxon>
        <taxon>Bacillota</taxon>
        <taxon>Bacilli</taxon>
        <taxon>Bacillales</taxon>
        <taxon>Abyssicoccaceae</taxon>
    </lineage>
</organism>
<evidence type="ECO:0000313" key="9">
    <source>
        <dbReference type="Proteomes" id="UP000277108"/>
    </source>
</evidence>
<name>A0A1Q1G265_9BACL</name>
<protein>
    <recommendedName>
        <fullName evidence="2 5">Methionyl-tRNA formyltransferase</fullName>
        <ecNumber evidence="2 5">2.1.2.9</ecNumber>
    </recommendedName>
</protein>
<dbReference type="PANTHER" id="PTHR11138">
    <property type="entry name" value="METHIONYL-TRNA FORMYLTRANSFERASE"/>
    <property type="match status" value="1"/>
</dbReference>
<dbReference type="Pfam" id="PF00551">
    <property type="entry name" value="Formyl_trans_N"/>
    <property type="match status" value="1"/>
</dbReference>
<dbReference type="InterPro" id="IPR001555">
    <property type="entry name" value="GART_AS"/>
</dbReference>
<dbReference type="CDD" id="cd08704">
    <property type="entry name" value="Met_tRNA_FMT_C"/>
    <property type="match status" value="1"/>
</dbReference>
<dbReference type="InterPro" id="IPR005793">
    <property type="entry name" value="Formyl_trans_C"/>
</dbReference>
<reference evidence="8 9" key="1">
    <citation type="submission" date="2018-11" db="EMBL/GenBank/DDBJ databases">
        <title>Genomic Encyclopedia of Type Strains, Phase IV (KMG-IV): sequencing the most valuable type-strain genomes for metagenomic binning, comparative biology and taxonomic classification.</title>
        <authorList>
            <person name="Goeker M."/>
        </authorList>
    </citation>
    <scope>NUCLEOTIDE SEQUENCE [LARGE SCALE GENOMIC DNA]</scope>
    <source>
        <strain evidence="8 9">DSM 29158</strain>
    </source>
</reference>
<gene>
    <name evidence="5" type="primary">fmt</name>
    <name evidence="8" type="ORF">EDD62_0454</name>
</gene>
<evidence type="ECO:0000259" key="6">
    <source>
        <dbReference type="Pfam" id="PF00551"/>
    </source>
</evidence>
<dbReference type="InterPro" id="IPR011034">
    <property type="entry name" value="Formyl_transferase-like_C_sf"/>
</dbReference>
<keyword evidence="3 5" id="KW-0808">Transferase</keyword>
<accession>A0A1Q1G265</accession>
<dbReference type="EC" id="2.1.2.9" evidence="2 5"/>
<evidence type="ECO:0000256" key="4">
    <source>
        <dbReference type="ARBA" id="ARBA00022917"/>
    </source>
</evidence>
<dbReference type="InterPro" id="IPR044135">
    <property type="entry name" value="Met-tRNA-FMT_C"/>
</dbReference>